<dbReference type="EMBL" id="JAPDRQ010000146">
    <property type="protein sequence ID" value="KAJ9653647.1"/>
    <property type="molecule type" value="Genomic_DNA"/>
</dbReference>
<gene>
    <name evidence="1" type="ORF">H2198_007198</name>
</gene>
<protein>
    <submittedName>
        <fullName evidence="1">Uncharacterized protein</fullName>
    </submittedName>
</protein>
<comment type="caution">
    <text evidence="1">The sequence shown here is derived from an EMBL/GenBank/DDBJ whole genome shotgun (WGS) entry which is preliminary data.</text>
</comment>
<sequence length="248" mass="29324">MKATFRDMKATDPRDKIYALVNLSEAYQVADPSMFSYDRSISDAYRVWTIHILRTENSLETLSAVGRYKTSNSTVTYSWVPDWNTTSDNIAHHTLRWPSATFRASASSGVNFEFQNEDTILGLTGHLLDRIEAVGLIYDYPTKARTFGSENIAIFYRIQQVWRSWEMVAQVRQRRTYMNTRESIWDTYWQTMLFGEHGHGQEEKERVRAEFNTFLTIERKPFFVGEWLRLFWIKYLRAVYYVLTEILL</sequence>
<reference evidence="1" key="1">
    <citation type="submission" date="2022-10" db="EMBL/GenBank/DDBJ databases">
        <title>Culturing micro-colonial fungi from biological soil crusts in the Mojave desert and describing Neophaeococcomyces mojavensis, and introducing the new genera and species Taxawa tesnikishii.</title>
        <authorList>
            <person name="Kurbessoian T."/>
            <person name="Stajich J.E."/>
        </authorList>
    </citation>
    <scope>NUCLEOTIDE SEQUENCE</scope>
    <source>
        <strain evidence="1">JES_112</strain>
    </source>
</reference>
<evidence type="ECO:0000313" key="2">
    <source>
        <dbReference type="Proteomes" id="UP001172386"/>
    </source>
</evidence>
<keyword evidence="2" id="KW-1185">Reference proteome</keyword>
<dbReference type="Proteomes" id="UP001172386">
    <property type="component" value="Unassembled WGS sequence"/>
</dbReference>
<accession>A0ACC3A141</accession>
<proteinExistence type="predicted"/>
<evidence type="ECO:0000313" key="1">
    <source>
        <dbReference type="EMBL" id="KAJ9653647.1"/>
    </source>
</evidence>
<name>A0ACC3A141_9EURO</name>
<organism evidence="1 2">
    <name type="scientific">Neophaeococcomyces mojaviensis</name>
    <dbReference type="NCBI Taxonomy" id="3383035"/>
    <lineage>
        <taxon>Eukaryota</taxon>
        <taxon>Fungi</taxon>
        <taxon>Dikarya</taxon>
        <taxon>Ascomycota</taxon>
        <taxon>Pezizomycotina</taxon>
        <taxon>Eurotiomycetes</taxon>
        <taxon>Chaetothyriomycetidae</taxon>
        <taxon>Chaetothyriales</taxon>
        <taxon>Chaetothyriales incertae sedis</taxon>
        <taxon>Neophaeococcomyces</taxon>
    </lineage>
</organism>